<evidence type="ECO:0000313" key="1">
    <source>
        <dbReference type="EMBL" id="PPS12386.1"/>
    </source>
</evidence>
<proteinExistence type="predicted"/>
<dbReference type="AlphaFoldDB" id="A0A2P5Y9Y7"/>
<gene>
    <name evidence="1" type="ORF">GOBAR_AA08256</name>
</gene>
<evidence type="ECO:0000313" key="2">
    <source>
        <dbReference type="Proteomes" id="UP000239757"/>
    </source>
</evidence>
<dbReference type="EMBL" id="KZ663488">
    <property type="protein sequence ID" value="PPS12386.1"/>
    <property type="molecule type" value="Genomic_DNA"/>
</dbReference>
<accession>A0A2P5Y9Y7</accession>
<dbReference type="OrthoDB" id="10548761at2759"/>
<sequence length="219" mass="24798">MEEEVVRSVGGWLARDTWPYDSFDQLGMILTGHLRKPTNFFYHYFQIALCPFTLLEFERQEKVEGGTHSSLTSIDLRVLSSARDSLMAPKVERASVEAMKDFSSSLHHLLSEVGTLGLRYTEAHDKKLADTRVELYRAYLAPPIVRDVVTSVHPSVTRDVMVATTTVESDAPTNQDWLGPLLSLTVVEVAALCLRSFILQLGVLLLLMCWRSRFFTYEP</sequence>
<dbReference type="Proteomes" id="UP000239757">
    <property type="component" value="Unassembled WGS sequence"/>
</dbReference>
<name>A0A2P5Y9Y7_GOSBA</name>
<protein>
    <submittedName>
        <fullName evidence="1">Uncharacterized protein</fullName>
    </submittedName>
</protein>
<organism evidence="1 2">
    <name type="scientific">Gossypium barbadense</name>
    <name type="common">Sea Island cotton</name>
    <name type="synonym">Hibiscus barbadensis</name>
    <dbReference type="NCBI Taxonomy" id="3634"/>
    <lineage>
        <taxon>Eukaryota</taxon>
        <taxon>Viridiplantae</taxon>
        <taxon>Streptophyta</taxon>
        <taxon>Embryophyta</taxon>
        <taxon>Tracheophyta</taxon>
        <taxon>Spermatophyta</taxon>
        <taxon>Magnoliopsida</taxon>
        <taxon>eudicotyledons</taxon>
        <taxon>Gunneridae</taxon>
        <taxon>Pentapetalae</taxon>
        <taxon>rosids</taxon>
        <taxon>malvids</taxon>
        <taxon>Malvales</taxon>
        <taxon>Malvaceae</taxon>
        <taxon>Malvoideae</taxon>
        <taxon>Gossypium</taxon>
    </lineage>
</organism>
<reference evidence="1 2" key="1">
    <citation type="submission" date="2015-01" db="EMBL/GenBank/DDBJ databases">
        <title>Genome of allotetraploid Gossypium barbadense reveals genomic plasticity and fiber elongation in cotton evolution.</title>
        <authorList>
            <person name="Chen X."/>
            <person name="Liu X."/>
            <person name="Zhao B."/>
            <person name="Zheng H."/>
            <person name="Hu Y."/>
            <person name="Lu G."/>
            <person name="Yang C."/>
            <person name="Chen J."/>
            <person name="Shan C."/>
            <person name="Zhang L."/>
            <person name="Zhou Y."/>
            <person name="Wang L."/>
            <person name="Guo W."/>
            <person name="Bai Y."/>
            <person name="Ruan J."/>
            <person name="Shangguan X."/>
            <person name="Mao Y."/>
            <person name="Jiang J."/>
            <person name="Zhu Y."/>
            <person name="Lei J."/>
            <person name="Kang H."/>
            <person name="Chen S."/>
            <person name="He X."/>
            <person name="Wang R."/>
            <person name="Wang Y."/>
            <person name="Chen J."/>
            <person name="Wang L."/>
            <person name="Yu S."/>
            <person name="Wang B."/>
            <person name="Wei J."/>
            <person name="Song S."/>
            <person name="Lu X."/>
            <person name="Gao Z."/>
            <person name="Gu W."/>
            <person name="Deng X."/>
            <person name="Ma D."/>
            <person name="Wang S."/>
            <person name="Liang W."/>
            <person name="Fang L."/>
            <person name="Cai C."/>
            <person name="Zhu X."/>
            <person name="Zhou B."/>
            <person name="Zhang Y."/>
            <person name="Chen Z."/>
            <person name="Xu S."/>
            <person name="Zhu R."/>
            <person name="Wang S."/>
            <person name="Zhang T."/>
            <person name="Zhao G."/>
        </authorList>
    </citation>
    <scope>NUCLEOTIDE SEQUENCE [LARGE SCALE GENOMIC DNA]</scope>
    <source>
        <strain evidence="2">cv. Xinhai21</strain>
        <tissue evidence="1">Leaf</tissue>
    </source>
</reference>